<proteinExistence type="predicted"/>
<name>A0A562VB93_9ACTN</name>
<evidence type="ECO:0008006" key="3">
    <source>
        <dbReference type="Google" id="ProtNLM"/>
    </source>
</evidence>
<sequence length="210" mass="22879">MAFTPTARTTSLRSPEKLRYDRELAYSILDAALICHVGYQFDDGPRVLPTAYCRIDDTLYIHGSTGSRAFLSGRDGIDVCVTVTIHDGIVFSRSWFHHSVNYRCVMAHGRAEPVTDPEERLRALAGLVDALAPGRSGDSRPPTAKELAQTAVLALPLTEVSVKVRTGGPNEDPADTGLPYWAGELPLPVVAGRPVPDEFCTEPAPSYLMR</sequence>
<dbReference type="SUPFAM" id="SSF50475">
    <property type="entry name" value="FMN-binding split barrel"/>
    <property type="match status" value="1"/>
</dbReference>
<keyword evidence="2" id="KW-1185">Reference proteome</keyword>
<gene>
    <name evidence="1" type="ORF">LX16_0809</name>
</gene>
<dbReference type="Pfam" id="PF12900">
    <property type="entry name" value="Pyridox_ox_2"/>
    <property type="match status" value="1"/>
</dbReference>
<evidence type="ECO:0000313" key="2">
    <source>
        <dbReference type="Proteomes" id="UP000321617"/>
    </source>
</evidence>
<dbReference type="AlphaFoldDB" id="A0A562VB93"/>
<dbReference type="EMBL" id="VLLL01000005">
    <property type="protein sequence ID" value="TWJ15111.1"/>
    <property type="molecule type" value="Genomic_DNA"/>
</dbReference>
<dbReference type="InterPro" id="IPR024747">
    <property type="entry name" value="Pyridox_Oxase-rel"/>
</dbReference>
<dbReference type="PANTHER" id="PTHR34071">
    <property type="entry name" value="5-NITROIMIDAZOLE ANTIBIOTICS RESISTANCE PROTEIN, NIMA-FAMILY-RELATED PROTEIN-RELATED"/>
    <property type="match status" value="1"/>
</dbReference>
<dbReference type="RefSeq" id="WP_147133256.1">
    <property type="nucleotide sequence ID" value="NZ_BAABIJ010000001.1"/>
</dbReference>
<organism evidence="1 2">
    <name type="scientific">Stackebrandtia albiflava</name>
    <dbReference type="NCBI Taxonomy" id="406432"/>
    <lineage>
        <taxon>Bacteria</taxon>
        <taxon>Bacillati</taxon>
        <taxon>Actinomycetota</taxon>
        <taxon>Actinomycetes</taxon>
        <taxon>Glycomycetales</taxon>
        <taxon>Glycomycetaceae</taxon>
        <taxon>Stackebrandtia</taxon>
    </lineage>
</organism>
<comment type="caution">
    <text evidence="1">The sequence shown here is derived from an EMBL/GenBank/DDBJ whole genome shotgun (WGS) entry which is preliminary data.</text>
</comment>
<dbReference type="PANTHER" id="PTHR34071:SF2">
    <property type="entry name" value="FLAVIN-NUCLEOTIDE-BINDING PROTEIN"/>
    <property type="match status" value="1"/>
</dbReference>
<protein>
    <recommendedName>
        <fullName evidence="3">Nitroimidazol reductase NimA-like FMN-containing flavoprotein (Pyridoxamine 5'-phosphate oxidase superfamily)</fullName>
    </recommendedName>
</protein>
<accession>A0A562VB93</accession>
<dbReference type="Gene3D" id="2.30.110.10">
    <property type="entry name" value="Electron Transport, Fmn-binding Protein, Chain A"/>
    <property type="match status" value="1"/>
</dbReference>
<dbReference type="OrthoDB" id="9795199at2"/>
<reference evidence="1 2" key="1">
    <citation type="journal article" date="2013" name="Stand. Genomic Sci.">
        <title>Genomic Encyclopedia of Type Strains, Phase I: The one thousand microbial genomes (KMG-I) project.</title>
        <authorList>
            <person name="Kyrpides N.C."/>
            <person name="Woyke T."/>
            <person name="Eisen J.A."/>
            <person name="Garrity G."/>
            <person name="Lilburn T.G."/>
            <person name="Beck B.J."/>
            <person name="Whitman W.B."/>
            <person name="Hugenholtz P."/>
            <person name="Klenk H.P."/>
        </authorList>
    </citation>
    <scope>NUCLEOTIDE SEQUENCE [LARGE SCALE GENOMIC DNA]</scope>
    <source>
        <strain evidence="1 2">DSM 45044</strain>
    </source>
</reference>
<evidence type="ECO:0000313" key="1">
    <source>
        <dbReference type="EMBL" id="TWJ15111.1"/>
    </source>
</evidence>
<dbReference type="Proteomes" id="UP000321617">
    <property type="component" value="Unassembled WGS sequence"/>
</dbReference>
<dbReference type="InterPro" id="IPR012349">
    <property type="entry name" value="Split_barrel_FMN-bd"/>
</dbReference>